<dbReference type="AlphaFoldDB" id="A0A9P8AKD2"/>
<evidence type="ECO:0000256" key="1">
    <source>
        <dbReference type="ARBA" id="ARBA00004141"/>
    </source>
</evidence>
<dbReference type="GO" id="GO:0042910">
    <property type="term" value="F:xenobiotic transmembrane transporter activity"/>
    <property type="evidence" value="ECO:0007669"/>
    <property type="project" value="InterPro"/>
</dbReference>
<evidence type="ECO:0000313" key="8">
    <source>
        <dbReference type="Proteomes" id="UP000790833"/>
    </source>
</evidence>
<organism evidence="7 8">
    <name type="scientific">Scheffersomyces spartinae</name>
    <dbReference type="NCBI Taxonomy" id="45513"/>
    <lineage>
        <taxon>Eukaryota</taxon>
        <taxon>Fungi</taxon>
        <taxon>Dikarya</taxon>
        <taxon>Ascomycota</taxon>
        <taxon>Saccharomycotina</taxon>
        <taxon>Pichiomycetes</taxon>
        <taxon>Debaryomycetaceae</taxon>
        <taxon>Scheffersomyces</taxon>
    </lineage>
</organism>
<feature type="transmembrane region" description="Helical" evidence="6">
    <location>
        <begin position="323"/>
        <end position="345"/>
    </location>
</feature>
<dbReference type="GeneID" id="66115480"/>
<feature type="transmembrane region" description="Helical" evidence="6">
    <location>
        <begin position="165"/>
        <end position="185"/>
    </location>
</feature>
<feature type="transmembrane region" description="Helical" evidence="6">
    <location>
        <begin position="235"/>
        <end position="257"/>
    </location>
</feature>
<dbReference type="InterPro" id="IPR045069">
    <property type="entry name" value="MATE_euk"/>
</dbReference>
<feature type="transmembrane region" description="Helical" evidence="6">
    <location>
        <begin position="365"/>
        <end position="387"/>
    </location>
</feature>
<comment type="similarity">
    <text evidence="2">Belongs to the multi antimicrobial extrusion (MATE) (TC 2.A.66.1) family.</text>
</comment>
<sequence>MATPLLQTDEEEEVINYVQHRRASIASTGITRIPLGMVRHDPDTVSTYGSLRPTLSNKRYDIQSVLSHHSELAPEPDTQMIIEMWVLFKYSLPLIVTFLLQYSLNVASVFSVGRLGSAELAAVSLSTMTANITGYSIIQGVCTCLDTLCAQAYGRKDYNTVGLYLVRCTILLFIVYVFVFILWMFGSEPILTLLIESNDPKIVKLASDYLKVLSFGVPGFIVFENCKHYLQCIGIFHAPTYVLFVCAPLNIVLNYILVWNNTIGIGFLGAPLAVVITNWVMCFSLCGYIWFVDGKQCLPRDSSGKILVFNKAYLQNWPRMIELAVPGVLQVLAEWLAFEIITFVASKFGTEYLAAQSIVSTTSVLLYQIPFALSISISTRVAWYIGAAAKKSVMTTTKAALYLSLLLGLNNCWILWRFRYWLASLYTNDPEVIKLAAPVIIIAAIYQINDFVSCCTGGILRGQARQKIGGYLNLVGYYLIALPISITLAIHFNMKLMGLWIGMIIALLIVSISQLAFVLTSDWDQVISQCIADGIQEDINIETVSNRPSMSSKMTHV</sequence>
<feature type="transmembrane region" description="Helical" evidence="6">
    <location>
        <begin position="90"/>
        <end position="112"/>
    </location>
</feature>
<feature type="transmembrane region" description="Helical" evidence="6">
    <location>
        <begin position="205"/>
        <end position="223"/>
    </location>
</feature>
<gene>
    <name evidence="7" type="ORF">KQ657_002106</name>
</gene>
<feature type="transmembrane region" description="Helical" evidence="6">
    <location>
        <begin position="263"/>
        <end position="291"/>
    </location>
</feature>
<dbReference type="GO" id="GO:0015297">
    <property type="term" value="F:antiporter activity"/>
    <property type="evidence" value="ECO:0007669"/>
    <property type="project" value="InterPro"/>
</dbReference>
<evidence type="ECO:0000256" key="4">
    <source>
        <dbReference type="ARBA" id="ARBA00022989"/>
    </source>
</evidence>
<evidence type="ECO:0000256" key="6">
    <source>
        <dbReference type="SAM" id="Phobius"/>
    </source>
</evidence>
<feature type="transmembrane region" description="Helical" evidence="6">
    <location>
        <begin position="498"/>
        <end position="519"/>
    </location>
</feature>
<dbReference type="Pfam" id="PF01554">
    <property type="entry name" value="MatE"/>
    <property type="match status" value="2"/>
</dbReference>
<dbReference type="CDD" id="cd13132">
    <property type="entry name" value="MATE_eukaryotic"/>
    <property type="match status" value="1"/>
</dbReference>
<dbReference type="GO" id="GO:1990961">
    <property type="term" value="P:xenobiotic detoxification by transmembrane export across the plasma membrane"/>
    <property type="evidence" value="ECO:0007669"/>
    <property type="project" value="InterPro"/>
</dbReference>
<dbReference type="NCBIfam" id="TIGR00797">
    <property type="entry name" value="matE"/>
    <property type="match status" value="1"/>
</dbReference>
<dbReference type="RefSeq" id="XP_043051268.1">
    <property type="nucleotide sequence ID" value="XM_043192880.1"/>
</dbReference>
<feature type="transmembrane region" description="Helical" evidence="6">
    <location>
        <begin position="399"/>
        <end position="416"/>
    </location>
</feature>
<dbReference type="InterPro" id="IPR002528">
    <property type="entry name" value="MATE_fam"/>
</dbReference>
<keyword evidence="8" id="KW-1185">Reference proteome</keyword>
<evidence type="ECO:0000256" key="3">
    <source>
        <dbReference type="ARBA" id="ARBA00022692"/>
    </source>
</evidence>
<protein>
    <submittedName>
        <fullName evidence="7">Uncharacterized protein</fullName>
    </submittedName>
</protein>
<dbReference type="EMBL" id="JAHMUF010000002">
    <property type="protein sequence ID" value="KAG7195723.1"/>
    <property type="molecule type" value="Genomic_DNA"/>
</dbReference>
<evidence type="ECO:0000313" key="7">
    <source>
        <dbReference type="EMBL" id="KAG7195723.1"/>
    </source>
</evidence>
<comment type="subcellular location">
    <subcellularLocation>
        <location evidence="1">Membrane</location>
        <topology evidence="1">Multi-pass membrane protein</topology>
    </subcellularLocation>
</comment>
<keyword evidence="5 6" id="KW-0472">Membrane</keyword>
<dbReference type="OrthoDB" id="2126698at2759"/>
<evidence type="ECO:0000256" key="2">
    <source>
        <dbReference type="ARBA" id="ARBA00010199"/>
    </source>
</evidence>
<feature type="transmembrane region" description="Helical" evidence="6">
    <location>
        <begin position="436"/>
        <end position="459"/>
    </location>
</feature>
<comment type="caution">
    <text evidence="7">The sequence shown here is derived from an EMBL/GenBank/DDBJ whole genome shotgun (WGS) entry which is preliminary data.</text>
</comment>
<proteinExistence type="inferred from homology"/>
<name>A0A9P8AKD2_9ASCO</name>
<accession>A0A9P8AKD2</accession>
<dbReference type="Proteomes" id="UP000790833">
    <property type="component" value="Unassembled WGS sequence"/>
</dbReference>
<feature type="transmembrane region" description="Helical" evidence="6">
    <location>
        <begin position="471"/>
        <end position="492"/>
    </location>
</feature>
<evidence type="ECO:0000256" key="5">
    <source>
        <dbReference type="ARBA" id="ARBA00023136"/>
    </source>
</evidence>
<keyword evidence="4 6" id="KW-1133">Transmembrane helix</keyword>
<dbReference type="GO" id="GO:0016020">
    <property type="term" value="C:membrane"/>
    <property type="evidence" value="ECO:0007669"/>
    <property type="project" value="UniProtKB-SubCell"/>
</dbReference>
<dbReference type="PANTHER" id="PTHR11206">
    <property type="entry name" value="MULTIDRUG RESISTANCE PROTEIN"/>
    <property type="match status" value="1"/>
</dbReference>
<keyword evidence="3 6" id="KW-0812">Transmembrane</keyword>
<reference evidence="7" key="1">
    <citation type="submission" date="2021-03" db="EMBL/GenBank/DDBJ databases">
        <authorList>
            <person name="Palmer J.M."/>
        </authorList>
    </citation>
    <scope>NUCLEOTIDE SEQUENCE</scope>
    <source>
        <strain evidence="7">ARV_011</strain>
    </source>
</reference>